<proteinExistence type="predicted"/>
<dbReference type="PANTHER" id="PTHR21726:SF61">
    <property type="entry name" value="DNAA INITIATOR-ASSOCIATING PROTEIN"/>
    <property type="match status" value="1"/>
</dbReference>
<protein>
    <recommendedName>
        <fullName evidence="6">DUF4378 domain-containing protein</fullName>
    </recommendedName>
</protein>
<feature type="domain" description="DUF3741" evidence="3">
    <location>
        <begin position="100"/>
        <end position="120"/>
    </location>
</feature>
<name>A0A9Q0KMJ9_9MAGN</name>
<comment type="caution">
    <text evidence="4">The sequence shown here is derived from an EMBL/GenBank/DDBJ whole genome shotgun (WGS) entry which is preliminary data.</text>
</comment>
<dbReference type="Pfam" id="PF14309">
    <property type="entry name" value="DUF4378"/>
    <property type="match status" value="1"/>
</dbReference>
<dbReference type="Pfam" id="PF14383">
    <property type="entry name" value="VARLMGL"/>
    <property type="match status" value="1"/>
</dbReference>
<dbReference type="InterPro" id="IPR032795">
    <property type="entry name" value="DUF3741-assoc"/>
</dbReference>
<dbReference type="EMBL" id="JAMYWD010000004">
    <property type="protein sequence ID" value="KAJ4973413.1"/>
    <property type="molecule type" value="Genomic_DNA"/>
</dbReference>
<feature type="region of interest" description="Disordered" evidence="1">
    <location>
        <begin position="381"/>
        <end position="405"/>
    </location>
</feature>
<gene>
    <name evidence="4" type="ORF">NE237_006587</name>
</gene>
<evidence type="ECO:0008006" key="6">
    <source>
        <dbReference type="Google" id="ProtNLM"/>
    </source>
</evidence>
<dbReference type="PANTHER" id="PTHR21726">
    <property type="entry name" value="PHOSPHATIDYLINOSITOL N-ACETYLGLUCOSAMINYLTRANSFERASE SUBUNIT P DOWN SYNDROME CRITICAL REGION PROTEIN 5 -RELATED"/>
    <property type="match status" value="1"/>
</dbReference>
<sequence>MDDTSEKTSSSLAISEKRPHRPGGCVGILFQLFDWNRRFAKKKLFSKKLLPPDRAKRVSKKFSGDGKRPMAKLLLIADENRGGFPTAKKCEVDGLDVERNNEMRPPGLIARLMGLESMPTVPKDKSKKLSLFDHSHHDSENKSANKFNSRASEFFDYGQEDLYADKDHSNLETRPEKLQKTGLFDRRPVTRFGAEALQFKTVFSKHNRKLASSVKSPRRLSGKNAARLMEAATKILEPGLQAPNRAKCALTCSSSPNATPKDDITVEQTSTLSLDHSKHYACAAKSLQEQFPCKSCGNLLDVVDCKPNADSITSEFSNASLGSARTKPKSTIQSLEQERDVLPNQYWPVPTPQAKVNMCPRRENAMEREPRFRDQVQVQHRLSTQQCRSREAIPSSTTLKQRSQGENQILVPKDRIAPRSKYTNVQSRRFMSAADINGSKDFVALNRNLNSGTHPRMHPKVLDNLKVDSRRFAYDKQDHSLSRLRSPVRKRSGQVESTRICSSSLEKQRTSGGNVIERKRIGLRACSGNQSLVKSRRPPNLDEVNTNVGNRDSSIVAFMFNSRMRHCIGSSSPAEMEEKNRGRNEFMGNGFSQQRRQLFGANDGNTSSQKALQLKGDALGALLEQKLRELTCQDGDELTITGKSTASILQELISALTAEKPVSQNEDRFLVGFDKNSLCNINSDLSDSVSAQGRMLNSNTKFQAGAKATRVSVGLPLSGDAEHPSPGSVLEASFSNDGCLSDSLDSCSGCKMQPEPTDCFCDQHKTSGADADLLDSAASFSRSAGTGMVTNTISSISKMLDSIGLADIGLDENKLNHSREIILNAELLFRNASPRDGEEEFIVGPILLAELEILVGALSTISDSRLGLIEAKERNQLNKFLFDCMIECLDLKYGHYCKTGFRIWKKMQIGMSRESLRREVYEEIRKWTNLAGRNLDEIIDREVVGHSLGKWMHFEVEAFEMGAEIEQDILKLLIDEMVIDLLPCKGSSFSSFVNGEFFRL</sequence>
<evidence type="ECO:0000259" key="2">
    <source>
        <dbReference type="Pfam" id="PF14309"/>
    </source>
</evidence>
<keyword evidence="5" id="KW-1185">Reference proteome</keyword>
<evidence type="ECO:0000313" key="5">
    <source>
        <dbReference type="Proteomes" id="UP001141806"/>
    </source>
</evidence>
<feature type="compositionally biased region" description="Polar residues" evidence="1">
    <location>
        <begin position="394"/>
        <end position="405"/>
    </location>
</feature>
<accession>A0A9Q0KMJ9</accession>
<evidence type="ECO:0000313" key="4">
    <source>
        <dbReference type="EMBL" id="KAJ4973413.1"/>
    </source>
</evidence>
<feature type="domain" description="DUF4378" evidence="2">
    <location>
        <begin position="819"/>
        <end position="976"/>
    </location>
</feature>
<dbReference type="InterPro" id="IPR025486">
    <property type="entry name" value="DUF4378"/>
</dbReference>
<organism evidence="4 5">
    <name type="scientific">Protea cynaroides</name>
    <dbReference type="NCBI Taxonomy" id="273540"/>
    <lineage>
        <taxon>Eukaryota</taxon>
        <taxon>Viridiplantae</taxon>
        <taxon>Streptophyta</taxon>
        <taxon>Embryophyta</taxon>
        <taxon>Tracheophyta</taxon>
        <taxon>Spermatophyta</taxon>
        <taxon>Magnoliopsida</taxon>
        <taxon>Proteales</taxon>
        <taxon>Proteaceae</taxon>
        <taxon>Protea</taxon>
    </lineage>
</organism>
<evidence type="ECO:0000259" key="3">
    <source>
        <dbReference type="Pfam" id="PF14383"/>
    </source>
</evidence>
<dbReference type="OrthoDB" id="1928505at2759"/>
<dbReference type="Proteomes" id="UP001141806">
    <property type="component" value="Unassembled WGS sequence"/>
</dbReference>
<evidence type="ECO:0000256" key="1">
    <source>
        <dbReference type="SAM" id="MobiDB-lite"/>
    </source>
</evidence>
<dbReference type="AlphaFoldDB" id="A0A9Q0KMJ9"/>
<reference evidence="4" key="1">
    <citation type="journal article" date="2023" name="Plant J.">
        <title>The genome of the king protea, Protea cynaroides.</title>
        <authorList>
            <person name="Chang J."/>
            <person name="Duong T.A."/>
            <person name="Schoeman C."/>
            <person name="Ma X."/>
            <person name="Roodt D."/>
            <person name="Barker N."/>
            <person name="Li Z."/>
            <person name="Van de Peer Y."/>
            <person name="Mizrachi E."/>
        </authorList>
    </citation>
    <scope>NUCLEOTIDE SEQUENCE</scope>
    <source>
        <tissue evidence="4">Young leaves</tissue>
    </source>
</reference>